<dbReference type="SUPFAM" id="SSF54427">
    <property type="entry name" value="NTF2-like"/>
    <property type="match status" value="1"/>
</dbReference>
<dbReference type="InterPro" id="IPR032710">
    <property type="entry name" value="NTF2-like_dom_sf"/>
</dbReference>
<dbReference type="InterPro" id="IPR037401">
    <property type="entry name" value="SnoaL-like"/>
</dbReference>
<dbReference type="Proteomes" id="UP000557772">
    <property type="component" value="Unassembled WGS sequence"/>
</dbReference>
<reference evidence="2 3" key="1">
    <citation type="submission" date="2020-05" db="EMBL/GenBank/DDBJ databases">
        <title>Flexivirga sp. ID2601S isolated from air conditioner.</title>
        <authorList>
            <person name="Kim D.H."/>
        </authorList>
    </citation>
    <scope>NUCLEOTIDE SEQUENCE [LARGE SCALE GENOMIC DNA]</scope>
    <source>
        <strain evidence="2 3">ID2601S</strain>
    </source>
</reference>
<comment type="caution">
    <text evidence="2">The sequence shown here is derived from an EMBL/GenBank/DDBJ whole genome shotgun (WGS) entry which is preliminary data.</text>
</comment>
<sequence length="148" mass="16607">MPDTTRTPAATSADRATLRAEVDHFYAIQLRRLDARDARGFAATFAQDGFLRHETRDEEVVGVAAIADTIEESFRGTDGWVARHWFDKLLIEPIDDETVHVDYYALVSLTDAGGEVRFLPTCTVKDVLVRAGETYLTARRTIYRDTPG</sequence>
<dbReference type="AlphaFoldDB" id="A0A849AEP6"/>
<gene>
    <name evidence="2" type="ORF">HJ588_03265</name>
</gene>
<feature type="domain" description="SnoaL-like" evidence="1">
    <location>
        <begin position="15"/>
        <end position="141"/>
    </location>
</feature>
<accession>A0A849AEP6</accession>
<dbReference type="Pfam" id="PF13577">
    <property type="entry name" value="SnoaL_4"/>
    <property type="match status" value="1"/>
</dbReference>
<keyword evidence="3" id="KW-1185">Reference proteome</keyword>
<organism evidence="2 3">
    <name type="scientific">Flexivirga aerilata</name>
    <dbReference type="NCBI Taxonomy" id="1656889"/>
    <lineage>
        <taxon>Bacteria</taxon>
        <taxon>Bacillati</taxon>
        <taxon>Actinomycetota</taxon>
        <taxon>Actinomycetes</taxon>
        <taxon>Micrococcales</taxon>
        <taxon>Dermacoccaceae</taxon>
        <taxon>Flexivirga</taxon>
    </lineage>
</organism>
<evidence type="ECO:0000313" key="2">
    <source>
        <dbReference type="EMBL" id="NNG38293.1"/>
    </source>
</evidence>
<dbReference type="Gene3D" id="3.10.450.50">
    <property type="match status" value="1"/>
</dbReference>
<dbReference type="RefSeq" id="WP_171151891.1">
    <property type="nucleotide sequence ID" value="NZ_JABENB010000001.1"/>
</dbReference>
<dbReference type="EMBL" id="JABENB010000001">
    <property type="protein sequence ID" value="NNG38293.1"/>
    <property type="molecule type" value="Genomic_DNA"/>
</dbReference>
<protein>
    <submittedName>
        <fullName evidence="2">SnoaL-like domain-containing protein</fullName>
    </submittedName>
</protein>
<evidence type="ECO:0000259" key="1">
    <source>
        <dbReference type="Pfam" id="PF13577"/>
    </source>
</evidence>
<name>A0A849AEP6_9MICO</name>
<evidence type="ECO:0000313" key="3">
    <source>
        <dbReference type="Proteomes" id="UP000557772"/>
    </source>
</evidence>
<proteinExistence type="predicted"/>